<organism evidence="1 2">
    <name type="scientific">Botryotinia fuckeliana (strain T4)</name>
    <name type="common">Noble rot fungus</name>
    <name type="synonym">Botrytis cinerea</name>
    <dbReference type="NCBI Taxonomy" id="999810"/>
    <lineage>
        <taxon>Eukaryota</taxon>
        <taxon>Fungi</taxon>
        <taxon>Dikarya</taxon>
        <taxon>Ascomycota</taxon>
        <taxon>Pezizomycotina</taxon>
        <taxon>Leotiomycetes</taxon>
        <taxon>Helotiales</taxon>
        <taxon>Sclerotiniaceae</taxon>
        <taxon>Botrytis</taxon>
    </lineage>
</organism>
<dbReference type="HOGENOM" id="CLU_2454473_0_0_1"/>
<gene>
    <name evidence="1" type="ORF">BofuT4_uP015770.1</name>
</gene>
<dbReference type="Proteomes" id="UP000008177">
    <property type="component" value="Unplaced contigs"/>
</dbReference>
<accession>G2YHT4</accession>
<dbReference type="AlphaFoldDB" id="G2YHT4"/>
<name>G2YHT4_BOTF4</name>
<sequence>MTFSKKLLMATTDELTMDDGYQVLQLETCWNITLGILTFSNPFAGIGTSRGLKRHEIFPCVLWNEQRNSARSCVGVFLRVASNVGDACK</sequence>
<dbReference type="InParanoid" id="G2YHT4"/>
<reference evidence="2" key="1">
    <citation type="journal article" date="2011" name="PLoS Genet.">
        <title>Genomic analysis of the necrotrophic fungal pathogens Sclerotinia sclerotiorum and Botrytis cinerea.</title>
        <authorList>
            <person name="Amselem J."/>
            <person name="Cuomo C.A."/>
            <person name="van Kan J.A."/>
            <person name="Viaud M."/>
            <person name="Benito E.P."/>
            <person name="Couloux A."/>
            <person name="Coutinho P.M."/>
            <person name="de Vries R.P."/>
            <person name="Dyer P.S."/>
            <person name="Fillinger S."/>
            <person name="Fournier E."/>
            <person name="Gout L."/>
            <person name="Hahn M."/>
            <person name="Kohn L."/>
            <person name="Lapalu N."/>
            <person name="Plummer K.M."/>
            <person name="Pradier J.M."/>
            <person name="Quevillon E."/>
            <person name="Sharon A."/>
            <person name="Simon A."/>
            <person name="ten Have A."/>
            <person name="Tudzynski B."/>
            <person name="Tudzynski P."/>
            <person name="Wincker P."/>
            <person name="Andrew M."/>
            <person name="Anthouard V."/>
            <person name="Beever R.E."/>
            <person name="Beffa R."/>
            <person name="Benoit I."/>
            <person name="Bouzid O."/>
            <person name="Brault B."/>
            <person name="Chen Z."/>
            <person name="Choquer M."/>
            <person name="Collemare J."/>
            <person name="Cotton P."/>
            <person name="Danchin E.G."/>
            <person name="Da Silva C."/>
            <person name="Gautier A."/>
            <person name="Giraud C."/>
            <person name="Giraud T."/>
            <person name="Gonzalez C."/>
            <person name="Grossetete S."/>
            <person name="Guldener U."/>
            <person name="Henrissat B."/>
            <person name="Howlett B.J."/>
            <person name="Kodira C."/>
            <person name="Kretschmer M."/>
            <person name="Lappartient A."/>
            <person name="Leroch M."/>
            <person name="Levis C."/>
            <person name="Mauceli E."/>
            <person name="Neuveglise C."/>
            <person name="Oeser B."/>
            <person name="Pearson M."/>
            <person name="Poulain J."/>
            <person name="Poussereau N."/>
            <person name="Quesneville H."/>
            <person name="Rascle C."/>
            <person name="Schumacher J."/>
            <person name="Segurens B."/>
            <person name="Sexton A."/>
            <person name="Silva E."/>
            <person name="Sirven C."/>
            <person name="Soanes D.M."/>
            <person name="Talbot N.J."/>
            <person name="Templeton M."/>
            <person name="Yandava C."/>
            <person name="Yarden O."/>
            <person name="Zeng Q."/>
            <person name="Rollins J.A."/>
            <person name="Lebrun M.H."/>
            <person name="Dickman M."/>
        </authorList>
    </citation>
    <scope>NUCLEOTIDE SEQUENCE [LARGE SCALE GENOMIC DNA]</scope>
    <source>
        <strain evidence="2">T4</strain>
    </source>
</reference>
<protein>
    <submittedName>
        <fullName evidence="1">Uncharacterized protein</fullName>
    </submittedName>
</protein>
<evidence type="ECO:0000313" key="1">
    <source>
        <dbReference type="EMBL" id="CCD51271.1"/>
    </source>
</evidence>
<proteinExistence type="predicted"/>
<dbReference type="EMBL" id="FQ790337">
    <property type="protein sequence ID" value="CCD51271.1"/>
    <property type="molecule type" value="Genomic_DNA"/>
</dbReference>
<evidence type="ECO:0000313" key="2">
    <source>
        <dbReference type="Proteomes" id="UP000008177"/>
    </source>
</evidence>